<evidence type="ECO:0000313" key="2">
    <source>
        <dbReference type="EMBL" id="ELU11394.1"/>
    </source>
</evidence>
<evidence type="ECO:0000256" key="1">
    <source>
        <dbReference type="SAM" id="MobiDB-lite"/>
    </source>
</evidence>
<dbReference type="OrthoDB" id="10567047at2759"/>
<accession>R7UYJ6</accession>
<keyword evidence="4" id="KW-1185">Reference proteome</keyword>
<proteinExistence type="predicted"/>
<dbReference type="EMBL" id="KB296704">
    <property type="protein sequence ID" value="ELU11394.1"/>
    <property type="molecule type" value="Genomic_DNA"/>
</dbReference>
<dbReference type="Proteomes" id="UP000014760">
    <property type="component" value="Unassembled WGS sequence"/>
</dbReference>
<evidence type="ECO:0000313" key="4">
    <source>
        <dbReference type="Proteomes" id="UP000014760"/>
    </source>
</evidence>
<reference evidence="2 4" key="2">
    <citation type="journal article" date="2013" name="Nature">
        <title>Insights into bilaterian evolution from three spiralian genomes.</title>
        <authorList>
            <person name="Simakov O."/>
            <person name="Marletaz F."/>
            <person name="Cho S.J."/>
            <person name="Edsinger-Gonzales E."/>
            <person name="Havlak P."/>
            <person name="Hellsten U."/>
            <person name="Kuo D.H."/>
            <person name="Larsson T."/>
            <person name="Lv J."/>
            <person name="Arendt D."/>
            <person name="Savage R."/>
            <person name="Osoegawa K."/>
            <person name="de Jong P."/>
            <person name="Grimwood J."/>
            <person name="Chapman J.A."/>
            <person name="Shapiro H."/>
            <person name="Aerts A."/>
            <person name="Otillar R.P."/>
            <person name="Terry A.Y."/>
            <person name="Boore J.L."/>
            <person name="Grigoriev I.V."/>
            <person name="Lindberg D.R."/>
            <person name="Seaver E.C."/>
            <person name="Weisblat D.A."/>
            <person name="Putnam N.H."/>
            <person name="Rokhsar D.S."/>
        </authorList>
    </citation>
    <scope>NUCLEOTIDE SEQUENCE</scope>
    <source>
        <strain evidence="2 4">I ESC-2004</strain>
    </source>
</reference>
<feature type="compositionally biased region" description="Polar residues" evidence="1">
    <location>
        <begin position="48"/>
        <end position="60"/>
    </location>
</feature>
<reference evidence="4" key="1">
    <citation type="submission" date="2012-12" db="EMBL/GenBank/DDBJ databases">
        <authorList>
            <person name="Hellsten U."/>
            <person name="Grimwood J."/>
            <person name="Chapman J.A."/>
            <person name="Shapiro H."/>
            <person name="Aerts A."/>
            <person name="Otillar R.P."/>
            <person name="Terry A.Y."/>
            <person name="Boore J.L."/>
            <person name="Simakov O."/>
            <person name="Marletaz F."/>
            <person name="Cho S.-J."/>
            <person name="Edsinger-Gonzales E."/>
            <person name="Havlak P."/>
            <person name="Kuo D.-H."/>
            <person name="Larsson T."/>
            <person name="Lv J."/>
            <person name="Arendt D."/>
            <person name="Savage R."/>
            <person name="Osoegawa K."/>
            <person name="de Jong P."/>
            <person name="Lindberg D.R."/>
            <person name="Seaver E.C."/>
            <person name="Weisblat D.A."/>
            <person name="Putnam N.H."/>
            <person name="Grigoriev I.V."/>
            <person name="Rokhsar D.S."/>
        </authorList>
    </citation>
    <scope>NUCLEOTIDE SEQUENCE</scope>
    <source>
        <strain evidence="4">I ESC-2004</strain>
    </source>
</reference>
<dbReference type="HOGENOM" id="CLU_1760514_0_0_1"/>
<dbReference type="EMBL" id="AMQN01005738">
    <property type="status" value="NOT_ANNOTATED_CDS"/>
    <property type="molecule type" value="Genomic_DNA"/>
</dbReference>
<dbReference type="AlphaFoldDB" id="R7UYJ6"/>
<protein>
    <submittedName>
        <fullName evidence="2 3">Uncharacterized protein</fullName>
    </submittedName>
</protein>
<name>R7UYJ6_CAPTE</name>
<feature type="region of interest" description="Disordered" evidence="1">
    <location>
        <begin position="48"/>
        <end position="71"/>
    </location>
</feature>
<dbReference type="EnsemblMetazoa" id="CapteT194362">
    <property type="protein sequence ID" value="CapteP194362"/>
    <property type="gene ID" value="CapteG194362"/>
</dbReference>
<organism evidence="2">
    <name type="scientific">Capitella teleta</name>
    <name type="common">Polychaete worm</name>
    <dbReference type="NCBI Taxonomy" id="283909"/>
    <lineage>
        <taxon>Eukaryota</taxon>
        <taxon>Metazoa</taxon>
        <taxon>Spiralia</taxon>
        <taxon>Lophotrochozoa</taxon>
        <taxon>Annelida</taxon>
        <taxon>Polychaeta</taxon>
        <taxon>Sedentaria</taxon>
        <taxon>Scolecida</taxon>
        <taxon>Capitellidae</taxon>
        <taxon>Capitella</taxon>
    </lineage>
</organism>
<evidence type="ECO:0000313" key="3">
    <source>
        <dbReference type="EnsemblMetazoa" id="CapteP194362"/>
    </source>
</evidence>
<gene>
    <name evidence="2" type="ORF">CAPTEDRAFT_194362</name>
</gene>
<sequence length="148" mass="16571">MITCLFSTALKILTGCQEYYLPFDVQTLLMGILKRQDESADQMRNTLNQVDGKNNKNDGTQKLADDDNGWENSIDKNEWNVLTEKRGGFRGMVRVPFPCNGYDNLPRCLNGGKGPKTQWMRRGQLCTCWCPVGWATAECGSPNGGVQD</sequence>
<reference evidence="3" key="3">
    <citation type="submission" date="2015-06" db="UniProtKB">
        <authorList>
            <consortium name="EnsemblMetazoa"/>
        </authorList>
    </citation>
    <scope>IDENTIFICATION</scope>
</reference>